<dbReference type="EMBL" id="JABFTX010000001">
    <property type="protein sequence ID" value="MCE8001396.1"/>
    <property type="molecule type" value="Genomic_DNA"/>
</dbReference>
<keyword evidence="2" id="KW-1185">Reference proteome</keyword>
<evidence type="ECO:0000313" key="2">
    <source>
        <dbReference type="Proteomes" id="UP001320168"/>
    </source>
</evidence>
<evidence type="ECO:0000313" key="1">
    <source>
        <dbReference type="EMBL" id="MCE8001396.1"/>
    </source>
</evidence>
<protein>
    <submittedName>
        <fullName evidence="1">Uncharacterized protein</fullName>
    </submittedName>
</protein>
<gene>
    <name evidence="1" type="ORF">HOP53_00960</name>
</gene>
<comment type="caution">
    <text evidence="1">The sequence shown here is derived from an EMBL/GenBank/DDBJ whole genome shotgun (WGS) entry which is preliminary data.</text>
</comment>
<organism evidence="1 2">
    <name type="scientific">Billgrantia ethanolica</name>
    <dbReference type="NCBI Taxonomy" id="2733486"/>
    <lineage>
        <taxon>Bacteria</taxon>
        <taxon>Pseudomonadati</taxon>
        <taxon>Pseudomonadota</taxon>
        <taxon>Gammaproteobacteria</taxon>
        <taxon>Oceanospirillales</taxon>
        <taxon>Halomonadaceae</taxon>
        <taxon>Billgrantia</taxon>
    </lineage>
</organism>
<accession>A0ABS8ZXK2</accession>
<name>A0ABS8ZXK2_9GAMM</name>
<dbReference type="Proteomes" id="UP001320168">
    <property type="component" value="Unassembled WGS sequence"/>
</dbReference>
<reference evidence="1 2" key="1">
    <citation type="journal article" date="2021" name="Front. Microbiol.">
        <title>Aerobic Denitrification and Heterotrophic Sulfur Oxidation in the Genus Halomonas Revealed by Six Novel Species Characterizations and Genome-Based Analysis.</title>
        <authorList>
            <person name="Wang L."/>
            <person name="Shao Z."/>
        </authorList>
    </citation>
    <scope>NUCLEOTIDE SEQUENCE [LARGE SCALE GENOMIC DNA]</scope>
    <source>
        <strain evidence="1 2">MCCC 1A11081</strain>
    </source>
</reference>
<sequence>MCTMQIDATPNAGIQRSLRQCLSNAAFLLYQQGHVLETITIPFRGLDSRALRQMREASQEWPACQRVLESSEAAIYNEHGRFVLSAMGRELLFDMFGEGAADCA</sequence>
<proteinExistence type="predicted"/>